<dbReference type="GeneID" id="81408080"/>
<organism evidence="2 3">
    <name type="scientific">Penicillium bovifimosum</name>
    <dbReference type="NCBI Taxonomy" id="126998"/>
    <lineage>
        <taxon>Eukaryota</taxon>
        <taxon>Fungi</taxon>
        <taxon>Dikarya</taxon>
        <taxon>Ascomycota</taxon>
        <taxon>Pezizomycotina</taxon>
        <taxon>Eurotiomycetes</taxon>
        <taxon>Eurotiomycetidae</taxon>
        <taxon>Eurotiales</taxon>
        <taxon>Aspergillaceae</taxon>
        <taxon>Penicillium</taxon>
    </lineage>
</organism>
<reference evidence="2" key="1">
    <citation type="submission" date="2022-11" db="EMBL/GenBank/DDBJ databases">
        <authorList>
            <person name="Petersen C."/>
        </authorList>
    </citation>
    <scope>NUCLEOTIDE SEQUENCE</scope>
    <source>
        <strain evidence="2">IBT 22155</strain>
    </source>
</reference>
<evidence type="ECO:0000313" key="3">
    <source>
        <dbReference type="Proteomes" id="UP001149079"/>
    </source>
</evidence>
<keyword evidence="3" id="KW-1185">Reference proteome</keyword>
<dbReference type="EMBL" id="JAPQKL010000006">
    <property type="protein sequence ID" value="KAJ5124341.1"/>
    <property type="molecule type" value="Genomic_DNA"/>
</dbReference>
<feature type="region of interest" description="Disordered" evidence="1">
    <location>
        <begin position="113"/>
        <end position="135"/>
    </location>
</feature>
<accession>A0A9W9GMF9</accession>
<feature type="region of interest" description="Disordered" evidence="1">
    <location>
        <begin position="1"/>
        <end position="64"/>
    </location>
</feature>
<feature type="compositionally biased region" description="Basic and acidic residues" evidence="1">
    <location>
        <begin position="52"/>
        <end position="62"/>
    </location>
</feature>
<comment type="caution">
    <text evidence="2">The sequence shown here is derived from an EMBL/GenBank/DDBJ whole genome shotgun (WGS) entry which is preliminary data.</text>
</comment>
<reference evidence="2" key="2">
    <citation type="journal article" date="2023" name="IMA Fungus">
        <title>Comparative genomic study of the Penicillium genus elucidates a diverse pangenome and 15 lateral gene transfer events.</title>
        <authorList>
            <person name="Petersen C."/>
            <person name="Sorensen T."/>
            <person name="Nielsen M.R."/>
            <person name="Sondergaard T.E."/>
            <person name="Sorensen J.L."/>
            <person name="Fitzpatrick D.A."/>
            <person name="Frisvad J.C."/>
            <person name="Nielsen K.L."/>
        </authorList>
    </citation>
    <scope>NUCLEOTIDE SEQUENCE</scope>
    <source>
        <strain evidence="2">IBT 22155</strain>
    </source>
</reference>
<dbReference type="RefSeq" id="XP_056518740.1">
    <property type="nucleotide sequence ID" value="XM_056668910.1"/>
</dbReference>
<protein>
    <submittedName>
        <fullName evidence="2">Uncharacterized protein</fullName>
    </submittedName>
</protein>
<evidence type="ECO:0000256" key="1">
    <source>
        <dbReference type="SAM" id="MobiDB-lite"/>
    </source>
</evidence>
<proteinExistence type="predicted"/>
<sequence>MPVKQARMREMASQALSPFPLGPNNTKSNAFHDIENAHGPEQQSHKVHPRTRRPEADSHLIGDETGLQGVFNRSMGYIVGTVLKAQSLDEEFADFKCLGNTYANTPDSILVASSHGHKNPSRRQSASTLRRIVGG</sequence>
<evidence type="ECO:0000313" key="2">
    <source>
        <dbReference type="EMBL" id="KAJ5124341.1"/>
    </source>
</evidence>
<name>A0A9W9GMF9_9EURO</name>
<dbReference type="Proteomes" id="UP001149079">
    <property type="component" value="Unassembled WGS sequence"/>
</dbReference>
<dbReference type="AlphaFoldDB" id="A0A9W9GMF9"/>
<gene>
    <name evidence="2" type="ORF">N7515_008166</name>
</gene>
<dbReference type="OrthoDB" id="3796275at2759"/>